<feature type="transmembrane region" description="Helical" evidence="7">
    <location>
        <begin position="46"/>
        <end position="64"/>
    </location>
</feature>
<dbReference type="Gene3D" id="1.20.1250.20">
    <property type="entry name" value="MFS general substrate transporter like domains"/>
    <property type="match status" value="1"/>
</dbReference>
<feature type="transmembrane region" description="Helical" evidence="7">
    <location>
        <begin position="221"/>
        <end position="240"/>
    </location>
</feature>
<dbReference type="InterPro" id="IPR020846">
    <property type="entry name" value="MFS_dom"/>
</dbReference>
<dbReference type="InterPro" id="IPR036259">
    <property type="entry name" value="MFS_trans_sf"/>
</dbReference>
<feature type="transmembrane region" description="Helical" evidence="7">
    <location>
        <begin position="322"/>
        <end position="343"/>
    </location>
</feature>
<dbReference type="Pfam" id="PF07690">
    <property type="entry name" value="MFS_1"/>
    <property type="match status" value="1"/>
</dbReference>
<feature type="domain" description="Major facilitator superfamily (MFS) profile" evidence="8">
    <location>
        <begin position="21"/>
        <end position="409"/>
    </location>
</feature>
<evidence type="ECO:0000256" key="1">
    <source>
        <dbReference type="ARBA" id="ARBA00004651"/>
    </source>
</evidence>
<feature type="transmembrane region" description="Helical" evidence="7">
    <location>
        <begin position="355"/>
        <end position="376"/>
    </location>
</feature>
<protein>
    <submittedName>
        <fullName evidence="9">MFS transporter</fullName>
    </submittedName>
</protein>
<dbReference type="InterPro" id="IPR050171">
    <property type="entry name" value="MFS_Transporters"/>
</dbReference>
<keyword evidence="3" id="KW-1003">Cell membrane</keyword>
<dbReference type="PROSITE" id="PS50850">
    <property type="entry name" value="MFS"/>
    <property type="match status" value="1"/>
</dbReference>
<keyword evidence="2" id="KW-0813">Transport</keyword>
<keyword evidence="5 7" id="KW-1133">Transmembrane helix</keyword>
<evidence type="ECO:0000256" key="5">
    <source>
        <dbReference type="ARBA" id="ARBA00022989"/>
    </source>
</evidence>
<dbReference type="InterPro" id="IPR011701">
    <property type="entry name" value="MFS"/>
</dbReference>
<name>A0ABV4IXE7_9ACTN</name>
<comment type="subcellular location">
    <subcellularLocation>
        <location evidence="1">Cell membrane</location>
        <topology evidence="1">Multi-pass membrane protein</topology>
    </subcellularLocation>
</comment>
<evidence type="ECO:0000313" key="9">
    <source>
        <dbReference type="EMBL" id="MEZ3178674.1"/>
    </source>
</evidence>
<organism evidence="9 10">
    <name type="scientific">Streptomyces pimonensis</name>
    <dbReference type="NCBI Taxonomy" id="2860288"/>
    <lineage>
        <taxon>Bacteria</taxon>
        <taxon>Bacillati</taxon>
        <taxon>Actinomycetota</taxon>
        <taxon>Actinomycetes</taxon>
        <taxon>Kitasatosporales</taxon>
        <taxon>Streptomycetaceae</taxon>
        <taxon>Streptomyces</taxon>
    </lineage>
</organism>
<gene>
    <name evidence="9" type="ORF">KYY02_08135</name>
</gene>
<evidence type="ECO:0000256" key="6">
    <source>
        <dbReference type="ARBA" id="ARBA00023136"/>
    </source>
</evidence>
<dbReference type="CDD" id="cd17329">
    <property type="entry name" value="MFS_MdtH_MDR_like"/>
    <property type="match status" value="1"/>
</dbReference>
<dbReference type="Proteomes" id="UP001567537">
    <property type="component" value="Unassembled WGS sequence"/>
</dbReference>
<evidence type="ECO:0000259" key="8">
    <source>
        <dbReference type="PROSITE" id="PS50850"/>
    </source>
</evidence>
<feature type="transmembrane region" description="Helical" evidence="7">
    <location>
        <begin position="260"/>
        <end position="280"/>
    </location>
</feature>
<evidence type="ECO:0000313" key="10">
    <source>
        <dbReference type="Proteomes" id="UP001567537"/>
    </source>
</evidence>
<evidence type="ECO:0000256" key="7">
    <source>
        <dbReference type="SAM" id="Phobius"/>
    </source>
</evidence>
<feature type="transmembrane region" description="Helical" evidence="7">
    <location>
        <begin position="179"/>
        <end position="200"/>
    </location>
</feature>
<accession>A0ABV4IXE7</accession>
<feature type="transmembrane region" description="Helical" evidence="7">
    <location>
        <begin position="152"/>
        <end position="173"/>
    </location>
</feature>
<keyword evidence="10" id="KW-1185">Reference proteome</keyword>
<feature type="transmembrane region" description="Helical" evidence="7">
    <location>
        <begin position="21"/>
        <end position="40"/>
    </location>
</feature>
<evidence type="ECO:0000256" key="4">
    <source>
        <dbReference type="ARBA" id="ARBA00022692"/>
    </source>
</evidence>
<reference evidence="9 10" key="1">
    <citation type="journal article" date="2021" name="Res Sq">
        <title>Streptomyces Pimoensis sp. nov., Isolated From the Taklimakan Desert in Xinjiang, China.</title>
        <authorList>
            <person name="Zhang P."/>
            <person name="Luo X."/>
            <person name="Luo X."/>
            <person name="Liu Z."/>
            <person name="Xia Z."/>
            <person name="Wan C."/>
            <person name="zhang L."/>
        </authorList>
    </citation>
    <scope>NUCLEOTIDE SEQUENCE [LARGE SCALE GENOMIC DNA]</scope>
    <source>
        <strain evidence="9 10">TRM75549</strain>
    </source>
</reference>
<feature type="transmembrane region" description="Helical" evidence="7">
    <location>
        <begin position="85"/>
        <end position="104"/>
    </location>
</feature>
<proteinExistence type="predicted"/>
<dbReference type="PANTHER" id="PTHR23517">
    <property type="entry name" value="RESISTANCE PROTEIN MDTM, PUTATIVE-RELATED-RELATED"/>
    <property type="match status" value="1"/>
</dbReference>
<evidence type="ECO:0000256" key="3">
    <source>
        <dbReference type="ARBA" id="ARBA00022475"/>
    </source>
</evidence>
<feature type="transmembrane region" description="Helical" evidence="7">
    <location>
        <begin position="110"/>
        <end position="131"/>
    </location>
</feature>
<keyword evidence="4 7" id="KW-0812">Transmembrane</keyword>
<dbReference type="SUPFAM" id="SSF103473">
    <property type="entry name" value="MFS general substrate transporter"/>
    <property type="match status" value="1"/>
</dbReference>
<comment type="caution">
    <text evidence="9">The sequence shown here is derived from an EMBL/GenBank/DDBJ whole genome shotgun (WGS) entry which is preliminary data.</text>
</comment>
<dbReference type="PANTHER" id="PTHR23517:SF2">
    <property type="entry name" value="MULTIDRUG RESISTANCE PROTEIN MDTH"/>
    <property type="match status" value="1"/>
</dbReference>
<sequence length="409" mass="42441">MRTALSTGARKAAGRTRLSPLLRLLIVTQLAFNLGFYAVLPFLAAHLGQAMGMAGWLVGLVLGLRTFSQQGLFVVGGALADRYGIRPVVLAGCALRIAGFVWLGHAERTWAVICAVVLIGFAAALFSPAVESEVARQAVVWEEAGGGPRTRVLALFTVAGQAGAFVGPLLGALLLAVDFRTACLAGAGVFVLVLAGHARLLPQRIPGRDRTPVRGGLRMVLRNRPFLGLCCAFGAYLLAYNQLYLALPAEVERVTGSQTALAWLFALSSLLVVTAQLPVTRWVGERLAMRRSMASGLLLVAVGFATVAAARPAGWSGTAGLVPAAGFVVLLTLGQMLVVPVARAWVPDLAEEGRLGLYTGALSSVSGLIVLVGSSATGMLLDAGLPPTVPWLALAGATGAAAVLLPRRA</sequence>
<dbReference type="RefSeq" id="WP_371236945.1">
    <property type="nucleotide sequence ID" value="NZ_JAHWZY010000006.1"/>
</dbReference>
<feature type="transmembrane region" description="Helical" evidence="7">
    <location>
        <begin position="292"/>
        <end position="310"/>
    </location>
</feature>
<keyword evidence="6 7" id="KW-0472">Membrane</keyword>
<dbReference type="EMBL" id="JAHWZY010000006">
    <property type="protein sequence ID" value="MEZ3178674.1"/>
    <property type="molecule type" value="Genomic_DNA"/>
</dbReference>
<evidence type="ECO:0000256" key="2">
    <source>
        <dbReference type="ARBA" id="ARBA00022448"/>
    </source>
</evidence>
<feature type="transmembrane region" description="Helical" evidence="7">
    <location>
        <begin position="388"/>
        <end position="405"/>
    </location>
</feature>